<dbReference type="Pfam" id="PF00756">
    <property type="entry name" value="Esterase"/>
    <property type="match status" value="1"/>
</dbReference>
<comment type="caution">
    <text evidence="2">The sequence shown here is derived from an EMBL/GenBank/DDBJ whole genome shotgun (WGS) entry which is preliminary data.</text>
</comment>
<dbReference type="InterPro" id="IPR011990">
    <property type="entry name" value="TPR-like_helical_dom_sf"/>
</dbReference>
<feature type="repeat" description="TPR" evidence="1">
    <location>
        <begin position="353"/>
        <end position="386"/>
    </location>
</feature>
<keyword evidence="3" id="KW-1185">Reference proteome</keyword>
<reference evidence="2" key="1">
    <citation type="submission" date="2023-02" db="EMBL/GenBank/DDBJ databases">
        <title>Polaribacter ponticola sp. nov., isolated from seawater.</title>
        <authorList>
            <person name="Baek J.H."/>
            <person name="Kim J.M."/>
            <person name="Choi D.G."/>
            <person name="Jeon C.O."/>
        </authorList>
    </citation>
    <scope>NUCLEOTIDE SEQUENCE</scope>
    <source>
        <strain evidence="2">MSW5</strain>
    </source>
</reference>
<dbReference type="SUPFAM" id="SSF53474">
    <property type="entry name" value="alpha/beta-Hydrolases"/>
    <property type="match status" value="1"/>
</dbReference>
<accession>A0ABT5S6G2</accession>
<dbReference type="Gene3D" id="1.25.40.10">
    <property type="entry name" value="Tetratricopeptide repeat domain"/>
    <property type="match status" value="1"/>
</dbReference>
<dbReference type="PANTHER" id="PTHR48098">
    <property type="entry name" value="ENTEROCHELIN ESTERASE-RELATED"/>
    <property type="match status" value="1"/>
</dbReference>
<dbReference type="PANTHER" id="PTHR48098:SF6">
    <property type="entry name" value="FERRI-BACILLIBACTIN ESTERASE BESA"/>
    <property type="match status" value="1"/>
</dbReference>
<dbReference type="SUPFAM" id="SSF48452">
    <property type="entry name" value="TPR-like"/>
    <property type="match status" value="1"/>
</dbReference>
<dbReference type="InterPro" id="IPR050583">
    <property type="entry name" value="Mycobacterial_A85_antigen"/>
</dbReference>
<gene>
    <name evidence="2" type="ORF">N5A56_004340</name>
</gene>
<keyword evidence="2" id="KW-0378">Hydrolase</keyword>
<dbReference type="Gene3D" id="3.40.50.1820">
    <property type="entry name" value="alpha/beta hydrolase"/>
    <property type="match status" value="1"/>
</dbReference>
<dbReference type="EMBL" id="JAOSLC020000002">
    <property type="protein sequence ID" value="MDD7913686.1"/>
    <property type="molecule type" value="Genomic_DNA"/>
</dbReference>
<sequence length="397" mass="46249">MSINAQTKGAPVTIGDNYVINSKVLNQEREIQVHLPSNYKDSITKQYPVLYVVDGQDYFNPAVSFQQMIAKRGIVPQMIIIGIKTDIVKRRILFDKNKGATNFINFLENELIPFIDKNYRTSKEKERLFFGWEMAGGIGIETIAEKPSLFSGYIIPSATNIRGSRVDSVEKYLKNLKKAKTPFLLMTSAPDESWLNDNQKLQGFFNKETYHNLNWRFSILNREKHHTTPFKTINEGIIDYFHNYTPVTFRTLKEYENFGGVEGLKSFYKKRGERFGISTDIDEVSKMFILYNAVVENNYERFIYYEKAFEGHIEKSLNASWFHRYGGFYLKHKNLKEALYVYKYGLQKLGDSKLLYRGLGDVYSRMNKKSKAKKAYKKALKIDPKYKQAIEGLNRLQ</sequence>
<dbReference type="SMART" id="SM00028">
    <property type="entry name" value="TPR"/>
    <property type="match status" value="1"/>
</dbReference>
<dbReference type="Pfam" id="PF00515">
    <property type="entry name" value="TPR_1"/>
    <property type="match status" value="1"/>
</dbReference>
<evidence type="ECO:0000313" key="3">
    <source>
        <dbReference type="Proteomes" id="UP001151478"/>
    </source>
</evidence>
<evidence type="ECO:0000256" key="1">
    <source>
        <dbReference type="PROSITE-ProRule" id="PRU00339"/>
    </source>
</evidence>
<dbReference type="PROSITE" id="PS50005">
    <property type="entry name" value="TPR"/>
    <property type="match status" value="1"/>
</dbReference>
<proteinExistence type="predicted"/>
<dbReference type="PROSITE" id="PS50293">
    <property type="entry name" value="TPR_REGION"/>
    <property type="match status" value="1"/>
</dbReference>
<dbReference type="InterPro" id="IPR029058">
    <property type="entry name" value="AB_hydrolase_fold"/>
</dbReference>
<keyword evidence="1" id="KW-0802">TPR repeat</keyword>
<protein>
    <submittedName>
        <fullName evidence="2">Alpha/beta hydrolase-fold protein</fullName>
    </submittedName>
</protein>
<dbReference type="RefSeq" id="WP_274270204.1">
    <property type="nucleotide sequence ID" value="NZ_JAOSLC020000002.1"/>
</dbReference>
<dbReference type="Proteomes" id="UP001151478">
    <property type="component" value="Unassembled WGS sequence"/>
</dbReference>
<dbReference type="InterPro" id="IPR019734">
    <property type="entry name" value="TPR_rpt"/>
</dbReference>
<name>A0ABT5S6G2_9FLAO</name>
<dbReference type="InterPro" id="IPR000801">
    <property type="entry name" value="Esterase-like"/>
</dbReference>
<organism evidence="2 3">
    <name type="scientific">Polaribacter ponticola</name>
    <dbReference type="NCBI Taxonomy" id="2978475"/>
    <lineage>
        <taxon>Bacteria</taxon>
        <taxon>Pseudomonadati</taxon>
        <taxon>Bacteroidota</taxon>
        <taxon>Flavobacteriia</taxon>
        <taxon>Flavobacteriales</taxon>
        <taxon>Flavobacteriaceae</taxon>
    </lineage>
</organism>
<evidence type="ECO:0000313" key="2">
    <source>
        <dbReference type="EMBL" id="MDD7913686.1"/>
    </source>
</evidence>
<dbReference type="GO" id="GO:0016787">
    <property type="term" value="F:hydrolase activity"/>
    <property type="evidence" value="ECO:0007669"/>
    <property type="project" value="UniProtKB-KW"/>
</dbReference>